<gene>
    <name evidence="2" type="ORF">SAMN05421781_0894</name>
</gene>
<sequence>MIQTHYEKIQEYLNMNEEISYDEFRDYYQNVIDELDANASGYEEEQVWKALFITESIMSNAEDRQKRTKKKQESKKFGKMQERSRVYSQHFTKRLQEAGYSEEDINEQFEKMLEGSSGEA</sequence>
<evidence type="ECO:0000256" key="1">
    <source>
        <dbReference type="SAM" id="MobiDB-lite"/>
    </source>
</evidence>
<protein>
    <submittedName>
        <fullName evidence="2">Uncharacterized protein</fullName>
    </submittedName>
</protein>
<dbReference type="STRING" id="1122204.SAMN05421781_0894"/>
<dbReference type="EMBL" id="FNNC01000001">
    <property type="protein sequence ID" value="SDW22299.1"/>
    <property type="molecule type" value="Genomic_DNA"/>
</dbReference>
<feature type="compositionally biased region" description="Basic and acidic residues" evidence="1">
    <location>
        <begin position="74"/>
        <end position="85"/>
    </location>
</feature>
<accession>A0A1H2RUJ6</accession>
<reference evidence="2 3" key="1">
    <citation type="submission" date="2016-10" db="EMBL/GenBank/DDBJ databases">
        <authorList>
            <person name="de Groot N.N."/>
        </authorList>
    </citation>
    <scope>NUCLEOTIDE SEQUENCE [LARGE SCALE GENOMIC DNA]</scope>
    <source>
        <strain evidence="2 3">DSM 23126</strain>
    </source>
</reference>
<evidence type="ECO:0000313" key="3">
    <source>
        <dbReference type="Proteomes" id="UP000199488"/>
    </source>
</evidence>
<organism evidence="2 3">
    <name type="scientific">Marinococcus luteus</name>
    <dbReference type="NCBI Taxonomy" id="1122204"/>
    <lineage>
        <taxon>Bacteria</taxon>
        <taxon>Bacillati</taxon>
        <taxon>Bacillota</taxon>
        <taxon>Bacilli</taxon>
        <taxon>Bacillales</taxon>
        <taxon>Bacillaceae</taxon>
        <taxon>Marinococcus</taxon>
    </lineage>
</organism>
<keyword evidence="3" id="KW-1185">Reference proteome</keyword>
<proteinExistence type="predicted"/>
<feature type="region of interest" description="Disordered" evidence="1">
    <location>
        <begin position="61"/>
        <end position="85"/>
    </location>
</feature>
<evidence type="ECO:0000313" key="2">
    <source>
        <dbReference type="EMBL" id="SDW22299.1"/>
    </source>
</evidence>
<dbReference type="RefSeq" id="WP_342706666.1">
    <property type="nucleotide sequence ID" value="NZ_FNNC01000001.1"/>
</dbReference>
<dbReference type="AlphaFoldDB" id="A0A1H2RUJ6"/>
<name>A0A1H2RUJ6_9BACI</name>
<dbReference type="Proteomes" id="UP000199488">
    <property type="component" value="Unassembled WGS sequence"/>
</dbReference>